<feature type="domain" description="Mediator complex subunit Med13 C-terminal" evidence="13">
    <location>
        <begin position="1175"/>
        <end position="1486"/>
    </location>
</feature>
<evidence type="ECO:0000256" key="12">
    <source>
        <dbReference type="SAM" id="MobiDB-lite"/>
    </source>
</evidence>
<keyword evidence="5 11" id="KW-0805">Transcription regulation</keyword>
<dbReference type="PANTHER" id="PTHR48249:SF3">
    <property type="entry name" value="MEDIATOR OF RNA POLYMERASE II TRANSCRIPTION SUBUNIT 13"/>
    <property type="match status" value="1"/>
</dbReference>
<dbReference type="Proteomes" id="UP000509510">
    <property type="component" value="Chromosome III"/>
</dbReference>
<dbReference type="InterPro" id="IPR041285">
    <property type="entry name" value="MID_MedPIWI"/>
</dbReference>
<dbReference type="Pfam" id="PF11597">
    <property type="entry name" value="Med13_N"/>
    <property type="match status" value="1"/>
</dbReference>
<dbReference type="KEGG" id="trg:TRUGW13939_05861"/>
<dbReference type="GO" id="GO:0003713">
    <property type="term" value="F:transcription coactivator activity"/>
    <property type="evidence" value="ECO:0007669"/>
    <property type="project" value="TreeGrafter"/>
</dbReference>
<proteinExistence type="inferred from homology"/>
<evidence type="ECO:0000313" key="16">
    <source>
        <dbReference type="EMBL" id="QKX58734.1"/>
    </source>
</evidence>
<protein>
    <recommendedName>
        <fullName evidence="3 11">Mediator of RNA polymerase II transcription subunit 13</fullName>
    </recommendedName>
    <alternativeName>
        <fullName evidence="10 11">Mediator complex subunit 13</fullName>
    </alternativeName>
</protein>
<feature type="compositionally biased region" description="Low complexity" evidence="12">
    <location>
        <begin position="770"/>
        <end position="781"/>
    </location>
</feature>
<dbReference type="GeneID" id="55993358"/>
<dbReference type="GO" id="GO:0045944">
    <property type="term" value="P:positive regulation of transcription by RNA polymerase II"/>
    <property type="evidence" value="ECO:0007669"/>
    <property type="project" value="TreeGrafter"/>
</dbReference>
<comment type="subcellular location">
    <subcellularLocation>
        <location evidence="1 11">Nucleus</location>
    </subcellularLocation>
</comment>
<dbReference type="GO" id="GO:0016592">
    <property type="term" value="C:mediator complex"/>
    <property type="evidence" value="ECO:0007669"/>
    <property type="project" value="InterPro"/>
</dbReference>
<evidence type="ECO:0000256" key="4">
    <source>
        <dbReference type="ARBA" id="ARBA00022491"/>
    </source>
</evidence>
<feature type="compositionally biased region" description="Polar residues" evidence="12">
    <location>
        <begin position="755"/>
        <end position="764"/>
    </location>
</feature>
<evidence type="ECO:0000256" key="9">
    <source>
        <dbReference type="ARBA" id="ARBA00025661"/>
    </source>
</evidence>
<dbReference type="PANTHER" id="PTHR48249">
    <property type="entry name" value="MEDIATOR OF RNA POLYMERASE II TRANSCRIPTION SUBUNIT 13"/>
    <property type="match status" value="1"/>
</dbReference>
<feature type="non-terminal residue" evidence="16">
    <location>
        <position position="1"/>
    </location>
</feature>
<feature type="region of interest" description="Disordered" evidence="12">
    <location>
        <begin position="405"/>
        <end position="432"/>
    </location>
</feature>
<feature type="compositionally biased region" description="Polar residues" evidence="12">
    <location>
        <begin position="413"/>
        <end position="430"/>
    </location>
</feature>
<organism evidence="16 17">
    <name type="scientific">Talaromyces rugulosus</name>
    <name type="common">Penicillium rugulosum</name>
    <dbReference type="NCBI Taxonomy" id="121627"/>
    <lineage>
        <taxon>Eukaryota</taxon>
        <taxon>Fungi</taxon>
        <taxon>Dikarya</taxon>
        <taxon>Ascomycota</taxon>
        <taxon>Pezizomycotina</taxon>
        <taxon>Eurotiomycetes</taxon>
        <taxon>Eurotiomycetidae</taxon>
        <taxon>Eurotiales</taxon>
        <taxon>Trichocomaceae</taxon>
        <taxon>Talaromyces</taxon>
        <taxon>Talaromyces sect. Islandici</taxon>
    </lineage>
</organism>
<dbReference type="OrthoDB" id="103819at2759"/>
<dbReference type="InterPro" id="IPR051139">
    <property type="entry name" value="Mediator_complx_sub13"/>
</dbReference>
<keyword evidence="6 11" id="KW-0010">Activator</keyword>
<keyword evidence="17" id="KW-1185">Reference proteome</keyword>
<evidence type="ECO:0000256" key="8">
    <source>
        <dbReference type="ARBA" id="ARBA00023242"/>
    </source>
</evidence>
<name>A0A7H8QX98_TALRU</name>
<evidence type="ECO:0000256" key="7">
    <source>
        <dbReference type="ARBA" id="ARBA00023163"/>
    </source>
</evidence>
<evidence type="ECO:0000256" key="3">
    <source>
        <dbReference type="ARBA" id="ARBA00019618"/>
    </source>
</evidence>
<comment type="similarity">
    <text evidence="2 11">Belongs to the Mediator complex subunit 13 family.</text>
</comment>
<gene>
    <name evidence="16" type="ORF">TRUGW13939_05861</name>
</gene>
<comment type="function">
    <text evidence="9 11">Component of the SRB8-11 complex. The SRB8-11 complex is a regulatory module of the Mediator complex which is itself involved in regulation of basal and activated RNA polymerase II-dependent transcription. The SRB8-11 complex may be involved in the transcriptional repression of a subset of genes regulated by Mediator. It may inhibit the association of the Mediator complex with RNA polymerase II to form the holoenzyme complex.</text>
</comment>
<dbReference type="RefSeq" id="XP_035344912.1">
    <property type="nucleotide sequence ID" value="XM_035489019.1"/>
</dbReference>
<keyword evidence="8 11" id="KW-0539">Nucleus</keyword>
<keyword evidence="7 11" id="KW-0804">Transcription</keyword>
<feature type="domain" description="Mediator complex subunit Med13 N-terminal" evidence="14">
    <location>
        <begin position="1"/>
        <end position="372"/>
    </location>
</feature>
<dbReference type="InterPro" id="IPR021643">
    <property type="entry name" value="Mediator_Med13_N"/>
</dbReference>
<comment type="subunit">
    <text evidence="11">Component of the SRB8-11 complex, which itself associates with the Mediator complex.</text>
</comment>
<feature type="region of interest" description="Disordered" evidence="12">
    <location>
        <begin position="475"/>
        <end position="494"/>
    </location>
</feature>
<feature type="domain" description="MID" evidence="15">
    <location>
        <begin position="996"/>
        <end position="1165"/>
    </location>
</feature>
<evidence type="ECO:0000313" key="17">
    <source>
        <dbReference type="Proteomes" id="UP000509510"/>
    </source>
</evidence>
<feature type="region of interest" description="Disordered" evidence="12">
    <location>
        <begin position="736"/>
        <end position="815"/>
    </location>
</feature>
<dbReference type="EMBL" id="CP055900">
    <property type="protein sequence ID" value="QKX58734.1"/>
    <property type="molecule type" value="Genomic_DNA"/>
</dbReference>
<sequence>DAITNISVINGFSVIYWRIYNEETNISTQASETVASNGYSILKLLSRLKDLEIKLRNLGCLVSYYPRRLGLWIFSSTPGFECVDSLAQESPNQDLKDPEKLLIGSTSLKGKYLALIQDVCPSLLTISTVSASGSITATDLIRSLSADPSSTSGRTNSTVLYASFVSAVAGLVSLQLVRRLDAIPLGARTLFTPIEPSFFGGLAIADGNADTLPALTTLRIELSLTGKVIISLHTAYQEGISRLGGYDLTEVNPADVRPNTDIWLAPNGTVARLITFNAEESNVFAERQKNDGTTRQFVEARQKIWKDTVVEWMRDVGMSVNSSEEEHWVEVEVSEPFYARFAADYLRQVDDVQTVSPLKRILWPSRFCFRRAKLTSASLIDDLDPLVTDCDDPVNFAQNWIGTASARQGKPVPSTSHMQQTPQNKDSSTPRIDFSEPIESLARVAQYPDLQSASTVYPTPPDGALASAMNQTASEAFGSDGHDINMSHAPGDGAFPRRGVQMARNLGDATAARVKSEAEIASGLYDTTGDEDLFGDINDKDFGPKGITDDDFNFFDDPEIDDFDMDKPVAEPAHETPQQPQLEAADIQTPHAVISIDKPQDEGVMQPPIKSDPQSDQVPESVLNVEKIEANEHQNIATAASPGKYWTLPEQAMSPPLSPVEVKKLLFSTADTDTTEAGKDSKRIDLDADKKQSLYDSISFQQGLTMSDQKYSNSGHFFFAAQKNENPTANLASEIPKVGFPRGRKPIPSHHSERPNGTQQSPSATRIPRSASVSSSETSFDSSDDDYERESSPARLTNLKRKRPLSEAERSTTSSLERLSIASEMDTNLTREDYCVFLGNFFSVITDWSLAGYFAFKQNQYSPVLIRREDHVQLAQLMVDQLAQSSLSHRIDGWKTTPDLENDTVPLHTPLDDTPILGENERLDFKTLVSLHDNMQMTMETPSARPNMQRKDAKGSINKISLPHLHVHRGKDYLDVLPSSMSFWETFGLEPANGPKDISAYCIYPHFATEGADAFMTRLGLVYSSCSFGQHVRGDRHKTFENGLGAWSIAKGDGAYVRTMQSLKNLCENLGAALSKAPSAKENFVIYVVNPFTHGAAFADISAAFLHLFHKYIGDVDRNYAKSQMNELVLQIIPMSFVYSPTSIAVPTQWQYLNLALEVYGRCPPKDASSGITGYAPPIVLAEAAPKSLPFRVTSERVSPFQEGRCLHLAISRSVDQRWISAAWSDSSGSFQILMSYCLRARGSNVNRTLSEVRQEIWETTKDIMERTQTRSKVFLVRTEPIDQEEAEAWNGLAARYNQSKAMPVELTLFSVNVAPGLHLELPAAPISANMINPASTPVTTPYGGVSSPDQFGVGTPASGGQGPMNAVTPTELSAYVEPDADAVLIDAHDESWAVVLSHRLNNSTYITEYRPALISGYLLRRKGVNDSQGVAAMSVNLVHTSRPSGAYEAVLREALSSYRDLATLARAKGTLAVQHNTLPWHIATAVKGQEFLSYVF</sequence>
<dbReference type="InterPro" id="IPR009401">
    <property type="entry name" value="Med13_C"/>
</dbReference>
<evidence type="ECO:0000256" key="1">
    <source>
        <dbReference type="ARBA" id="ARBA00004123"/>
    </source>
</evidence>
<feature type="compositionally biased region" description="Basic and acidic residues" evidence="12">
    <location>
        <begin position="676"/>
        <end position="692"/>
    </location>
</feature>
<evidence type="ECO:0000259" key="15">
    <source>
        <dbReference type="Pfam" id="PF18296"/>
    </source>
</evidence>
<feature type="region of interest" description="Disordered" evidence="12">
    <location>
        <begin position="673"/>
        <end position="692"/>
    </location>
</feature>
<evidence type="ECO:0000259" key="13">
    <source>
        <dbReference type="Pfam" id="PF06333"/>
    </source>
</evidence>
<keyword evidence="4 11" id="KW-0678">Repressor</keyword>
<dbReference type="Pfam" id="PF06333">
    <property type="entry name" value="Med13_C"/>
    <property type="match status" value="1"/>
</dbReference>
<reference evidence="17" key="1">
    <citation type="submission" date="2020-06" db="EMBL/GenBank/DDBJ databases">
        <title>A chromosome-scale genome assembly of Talaromyces rugulosus W13939.</title>
        <authorList>
            <person name="Wang B."/>
            <person name="Guo L."/>
            <person name="Ye K."/>
            <person name="Wang L."/>
        </authorList>
    </citation>
    <scope>NUCLEOTIDE SEQUENCE [LARGE SCALE GENOMIC DNA]</scope>
    <source>
        <strain evidence="17">W13939</strain>
    </source>
</reference>
<evidence type="ECO:0000256" key="10">
    <source>
        <dbReference type="ARBA" id="ARBA00032008"/>
    </source>
</evidence>
<accession>A0A7H8QX98</accession>
<evidence type="ECO:0000256" key="6">
    <source>
        <dbReference type="ARBA" id="ARBA00023159"/>
    </source>
</evidence>
<evidence type="ECO:0000256" key="11">
    <source>
        <dbReference type="RuleBase" id="RU364134"/>
    </source>
</evidence>
<evidence type="ECO:0000256" key="5">
    <source>
        <dbReference type="ARBA" id="ARBA00023015"/>
    </source>
</evidence>
<evidence type="ECO:0000256" key="2">
    <source>
        <dbReference type="ARBA" id="ARBA00009354"/>
    </source>
</evidence>
<dbReference type="Pfam" id="PF18296">
    <property type="entry name" value="MID_MedPIWI"/>
    <property type="match status" value="1"/>
</dbReference>
<evidence type="ECO:0000259" key="14">
    <source>
        <dbReference type="Pfam" id="PF11597"/>
    </source>
</evidence>